<dbReference type="OMA" id="SWCGELE"/>
<evidence type="ECO:0000313" key="9">
    <source>
        <dbReference type="Proteomes" id="UP000887568"/>
    </source>
</evidence>
<evidence type="ECO:0000313" key="8">
    <source>
        <dbReference type="EnsemblMetazoa" id="XP_038077510.1"/>
    </source>
</evidence>
<organism evidence="8 9">
    <name type="scientific">Patiria miniata</name>
    <name type="common">Bat star</name>
    <name type="synonym">Asterina miniata</name>
    <dbReference type="NCBI Taxonomy" id="46514"/>
    <lineage>
        <taxon>Eukaryota</taxon>
        <taxon>Metazoa</taxon>
        <taxon>Echinodermata</taxon>
        <taxon>Eleutherozoa</taxon>
        <taxon>Asterozoa</taxon>
        <taxon>Asteroidea</taxon>
        <taxon>Valvatacea</taxon>
        <taxon>Valvatida</taxon>
        <taxon>Asterinidae</taxon>
        <taxon>Patiria</taxon>
    </lineage>
</organism>
<name>A0A914BNI3_PATMI</name>
<dbReference type="PANTHER" id="PTHR12472:SF0">
    <property type="entry name" value="RAB3 GTPASE-ACTIVATING PROTEIN NON-CATALYTIC SUBUNIT"/>
    <property type="match status" value="1"/>
</dbReference>
<evidence type="ECO:0000256" key="4">
    <source>
        <dbReference type="ARBA" id="ARBA00022490"/>
    </source>
</evidence>
<dbReference type="GO" id="GO:0005737">
    <property type="term" value="C:cytoplasm"/>
    <property type="evidence" value="ECO:0007669"/>
    <property type="project" value="UniProtKB-SubCell"/>
</dbReference>
<proteinExistence type="inferred from homology"/>
<dbReference type="GeneID" id="119745306"/>
<evidence type="ECO:0000256" key="1">
    <source>
        <dbReference type="ARBA" id="ARBA00004496"/>
    </source>
</evidence>
<evidence type="ECO:0000256" key="3">
    <source>
        <dbReference type="ARBA" id="ARBA00022468"/>
    </source>
</evidence>
<dbReference type="PANTHER" id="PTHR12472">
    <property type="entry name" value="RAB3-GAP REGULATORY DOMAIN"/>
    <property type="match status" value="1"/>
</dbReference>
<feature type="domain" description="Rab3GAP regulatory subunit C-terminal" evidence="7">
    <location>
        <begin position="805"/>
        <end position="1439"/>
    </location>
</feature>
<keyword evidence="9" id="KW-1185">Reference proteome</keyword>
<comment type="similarity">
    <text evidence="2">Belongs to the Rab3-GAP regulatory subunit family.</text>
</comment>
<feature type="region of interest" description="Disordered" evidence="5">
    <location>
        <begin position="727"/>
        <end position="752"/>
    </location>
</feature>
<feature type="domain" description="Rab3-GAP regulatory subunit N-terminal" evidence="6">
    <location>
        <begin position="64"/>
        <end position="495"/>
    </location>
</feature>
<feature type="region of interest" description="Disordered" evidence="5">
    <location>
        <begin position="880"/>
        <end position="914"/>
    </location>
</feature>
<dbReference type="InterPro" id="IPR032839">
    <property type="entry name" value="RAB3GAP_N"/>
</dbReference>
<dbReference type="RefSeq" id="XP_038077510.1">
    <property type="nucleotide sequence ID" value="XM_038221582.1"/>
</dbReference>
<dbReference type="InterPro" id="IPR029257">
    <property type="entry name" value="RAB3GAP2_C"/>
</dbReference>
<feature type="region of interest" description="Disordered" evidence="5">
    <location>
        <begin position="31"/>
        <end position="60"/>
    </location>
</feature>
<feature type="compositionally biased region" description="Acidic residues" evidence="5">
    <location>
        <begin position="31"/>
        <end position="53"/>
    </location>
</feature>
<dbReference type="CTD" id="25782"/>
<accession>A0A914BNI3</accession>
<dbReference type="OrthoDB" id="2019917at2759"/>
<feature type="compositionally biased region" description="Basic and acidic residues" evidence="5">
    <location>
        <begin position="884"/>
        <end position="896"/>
    </location>
</feature>
<evidence type="ECO:0000256" key="5">
    <source>
        <dbReference type="SAM" id="MobiDB-lite"/>
    </source>
</evidence>
<dbReference type="Pfam" id="PF14656">
    <property type="entry name" value="RAB3GAP2_C"/>
    <property type="match status" value="1"/>
</dbReference>
<comment type="subcellular location">
    <subcellularLocation>
        <location evidence="1">Cytoplasm</location>
    </subcellularLocation>
</comment>
<keyword evidence="4" id="KW-0963">Cytoplasm</keyword>
<dbReference type="Pfam" id="PF14655">
    <property type="entry name" value="RAB3GAP2_N"/>
    <property type="match status" value="1"/>
</dbReference>
<keyword evidence="3" id="KW-0343">GTPase activation</keyword>
<sequence length="1459" mass="161067">MSCVLSNIGCFEDISTVRKFLFPNNKPADTADLDGWDDADWSWNQDDEEEGETSEGKKDEQEAWLQECSMSLSPTGDLMVLAFEEKVVFLQPEKWDPRDEDGIDYRYHVIYKGALNQDDGECVTSVLCIPLASQKRSSQGAPDWTCVVVGFTTGYVRMYTETGALLLSQLLHEDPILKLKCRTYEIPRYPGIAEQQEELTILYPNSLVTIDGFSLFQSLRACRNQLARAAASGTDQIQPPPLAYKKWGLVRQDATTDHVSCGMVTPCAFDQLNADSVVNGYTASIKATPPAASRYVTTGVGPYVGFFYALEGSSQPLLSDVAMAMASKLKSAFLSAASGWFGIGSGRQSTDEQPGVSRHRPKVEPATSLPIRFGLPDLRRSGDSLLLSPGTHLAVSTDSFGRVVLIDLARGIAVRMWKGYRDAQCGWVSVTEDLLRDKSDPAASKAQRQRTRQFGARVALFLVIYAPRRGILEIWNTQQGPRVAAFNVPKSCQLLCPGYSTMGLNSLSLQDSRARPHTLQCCLVQSDGLVRTISVPFHLALSDRNSKRAHDLHLVKKLSGLLHHRATLKEPLDEAITAVLVDIKISSYKQQALEKVLLARGMSPLVLLRIVRSLSTHLRAHGADCLDYEGQCLLRYCSLQEELLQVYTKLQGMHSIQEKSGPSDETSTKELATALDIPSEDISTWHRQILTYLDVAHHTKVHFASDYQMEASAFVGCFQSFVEHQGSKRAGQDGGGGGEIEEGEEEDGASRGDELRMRLKLKASLTEEYSVKLGLFLYGACLRGDCPAGDLCAIIKKMEIPSEELTILLFKVWLQNEQDLLRPVSHTVNLHRLLVALFEHNGQNRERTCWKEVQSLLSQSERVGAGLMAAVVARQVAMDTSSQSEKESLETMETNKADPQGMTSQDPGDSPMDVDTPSAEWVDVTLDRQVWDQLARRLEDVVSLSCLVHAKPSKGSFTNSEKAHSKAWSATQDSGVIFSDAQPTQVSITKILEGGKGIIAEYVARWVAQNGVPPSFLSNCSGSNHAIAGVSSEGLSLGDDAQQVQELLQALCLRFPRSLAHDIMQAHCTWEYIVRWNKNPEVTDLFKSALGHLQTIRNPLLQHGIASMMWHTFSVKKVSATAFLIDKIGKAPKDRLCRKDVGMSDVSLESFIGLCCELLDMIYVVETESSLVPSLEMEELWQDVQGPTPLAELAISQPLPNHYMVDLHKQLTTSLHAILVFNTKSIKPLKVLFDYKARNAFFRDLDAPVMQPTGEVDQGLQRNRDQFMMRIITDAVESLPPNHSMDPKQAEPICHSPPVMPSSPGPLDVRRIRRSHPAHTWPGTVVQLAIAFGGDVDRLKRHHVCELFKSGYDAIAQEVLVTVTDHTQMAVQLINVIGLRLAQVFIVDANAASVARQSSLPASLITWLKVLAKESSLRCPHPPIPDTAHLVSKAVGLLPERHPQYALGLQLVEAVGSLT</sequence>
<dbReference type="EnsemblMetazoa" id="XM_038221582.1">
    <property type="protein sequence ID" value="XP_038077510.1"/>
    <property type="gene ID" value="LOC119745306"/>
</dbReference>
<dbReference type="GO" id="GO:0005096">
    <property type="term" value="F:GTPase activator activity"/>
    <property type="evidence" value="ECO:0007669"/>
    <property type="project" value="UniProtKB-KW"/>
</dbReference>
<evidence type="ECO:0000259" key="7">
    <source>
        <dbReference type="Pfam" id="PF14656"/>
    </source>
</evidence>
<dbReference type="Proteomes" id="UP000887568">
    <property type="component" value="Unplaced"/>
</dbReference>
<evidence type="ECO:0000259" key="6">
    <source>
        <dbReference type="Pfam" id="PF14655"/>
    </source>
</evidence>
<evidence type="ECO:0008006" key="10">
    <source>
        <dbReference type="Google" id="ProtNLM"/>
    </source>
</evidence>
<dbReference type="InterPro" id="IPR026059">
    <property type="entry name" value="Rab3GAP2"/>
</dbReference>
<evidence type="ECO:0000256" key="2">
    <source>
        <dbReference type="ARBA" id="ARBA00008153"/>
    </source>
</evidence>
<protein>
    <recommendedName>
        <fullName evidence="10">Rab3 GTPase-activating protein non-catalytic subunit</fullName>
    </recommendedName>
</protein>
<reference evidence="8" key="1">
    <citation type="submission" date="2022-11" db="UniProtKB">
        <authorList>
            <consortium name="EnsemblMetazoa"/>
        </authorList>
    </citation>
    <scope>IDENTIFICATION</scope>
</reference>